<gene>
    <name evidence="3" type="ORF">PDMSB3_3051</name>
</gene>
<evidence type="ECO:0000256" key="2">
    <source>
        <dbReference type="SAM" id="SignalP"/>
    </source>
</evidence>
<sequence>MKSTFAHGVLVASVALAAAIPALAFAQSAAPLTRAQVRAELVELELTGWRPGAGSDPHYPEDILAAEAAVAANRAAGHTGAQAGYGADDQGTSESGGPRK</sequence>
<feature type="region of interest" description="Disordered" evidence="1">
    <location>
        <begin position="79"/>
        <end position="100"/>
    </location>
</feature>
<dbReference type="EMBL" id="LR699554">
    <property type="protein sequence ID" value="VVD34335.1"/>
    <property type="molecule type" value="Genomic_DNA"/>
</dbReference>
<protein>
    <recommendedName>
        <fullName evidence="5">Purine nucleoside phosphorylase</fullName>
    </recommendedName>
</protein>
<keyword evidence="2" id="KW-0732">Signal</keyword>
<keyword evidence="4" id="KW-1185">Reference proteome</keyword>
<dbReference type="RefSeq" id="WP_007178353.1">
    <property type="nucleotide sequence ID" value="NZ_LR699554.1"/>
</dbReference>
<dbReference type="Pfam" id="PF13663">
    <property type="entry name" value="DUF4148"/>
    <property type="match status" value="1"/>
</dbReference>
<accession>A0A5Q4ZKW7</accession>
<proteinExistence type="predicted"/>
<organism evidence="3 4">
    <name type="scientific">Paraburkholderia dioscoreae</name>
    <dbReference type="NCBI Taxonomy" id="2604047"/>
    <lineage>
        <taxon>Bacteria</taxon>
        <taxon>Pseudomonadati</taxon>
        <taxon>Pseudomonadota</taxon>
        <taxon>Betaproteobacteria</taxon>
        <taxon>Burkholderiales</taxon>
        <taxon>Burkholderiaceae</taxon>
        <taxon>Paraburkholderia</taxon>
    </lineage>
</organism>
<dbReference type="KEGG" id="pdio:PDMSB3_3051.1"/>
<name>A0A5Q4ZKW7_9BURK</name>
<feature type="chain" id="PRO_5024870364" description="Purine nucleoside phosphorylase" evidence="2">
    <location>
        <begin position="27"/>
        <end position="100"/>
    </location>
</feature>
<dbReference type="Proteomes" id="UP000325811">
    <property type="component" value="Chromosome II"/>
</dbReference>
<reference evidence="3 4" key="1">
    <citation type="submission" date="2019-08" db="EMBL/GenBank/DDBJ databases">
        <authorList>
            <person name="Herpell B J."/>
        </authorList>
    </citation>
    <scope>NUCLEOTIDE SEQUENCE [LARGE SCALE GENOMIC DNA]</scope>
    <source>
        <strain evidence="4">Msb3</strain>
    </source>
</reference>
<dbReference type="InterPro" id="IPR025421">
    <property type="entry name" value="DUF4148"/>
</dbReference>
<evidence type="ECO:0000256" key="1">
    <source>
        <dbReference type="SAM" id="MobiDB-lite"/>
    </source>
</evidence>
<evidence type="ECO:0000313" key="3">
    <source>
        <dbReference type="EMBL" id="VVD34335.1"/>
    </source>
</evidence>
<feature type="signal peptide" evidence="2">
    <location>
        <begin position="1"/>
        <end position="26"/>
    </location>
</feature>
<evidence type="ECO:0008006" key="5">
    <source>
        <dbReference type="Google" id="ProtNLM"/>
    </source>
</evidence>
<evidence type="ECO:0000313" key="4">
    <source>
        <dbReference type="Proteomes" id="UP000325811"/>
    </source>
</evidence>
<dbReference type="AlphaFoldDB" id="A0A5Q4ZKW7"/>
<feature type="compositionally biased region" description="Low complexity" evidence="1">
    <location>
        <begin position="79"/>
        <end position="90"/>
    </location>
</feature>